<dbReference type="AlphaFoldDB" id="A0A5A5U470"/>
<protein>
    <submittedName>
        <fullName evidence="1">Uncharacterized protein</fullName>
    </submittedName>
</protein>
<evidence type="ECO:0000313" key="2">
    <source>
        <dbReference type="Proteomes" id="UP000323274"/>
    </source>
</evidence>
<reference evidence="1 2" key="1">
    <citation type="submission" date="2019-04" db="EMBL/GenBank/DDBJ databases">
        <title>A pseudo-fructophilic Leuconostoc citreum strain F192-5 isolated from peel of satsuma mandarin: the first report for isolation and characterization of strain-dependent fructophilic-like characteristics.</title>
        <authorList>
            <person name="Maeno S."/>
            <person name="Tanizawa Y."/>
            <person name="Kajikawa A."/>
            <person name="Kanesaki Y."/>
            <person name="Kubota E."/>
            <person name="Arita M."/>
            <person name="Leon D."/>
            <person name="Endo A."/>
        </authorList>
    </citation>
    <scope>NUCLEOTIDE SEQUENCE [LARGE SCALE GENOMIC DNA]</scope>
    <source>
        <strain evidence="1 2">F192-5</strain>
    </source>
</reference>
<accession>A0A5A5U470</accession>
<name>A0A5A5U470_LEUCI</name>
<sequence>MDSERVLVIKLNEIKQEEGWLKDRVSGAWKINLDTIIKKNIVHIVAMYKQKVVADYTLGDRAGYHLSGRDAGRVWFDLLEYRGDTPLKGKKFDYRTANPATTKDLQELLDLEEK</sequence>
<dbReference type="RefSeq" id="WP_149334747.1">
    <property type="nucleotide sequence ID" value="NZ_BJJW01000013.1"/>
</dbReference>
<proteinExistence type="predicted"/>
<gene>
    <name evidence="1" type="ORF">LCIT_17160</name>
</gene>
<comment type="caution">
    <text evidence="1">The sequence shown here is derived from an EMBL/GenBank/DDBJ whole genome shotgun (WGS) entry which is preliminary data.</text>
</comment>
<dbReference type="Proteomes" id="UP000323274">
    <property type="component" value="Unassembled WGS sequence"/>
</dbReference>
<dbReference type="EMBL" id="BJJW01000013">
    <property type="protein sequence ID" value="GDZ84474.1"/>
    <property type="molecule type" value="Genomic_DNA"/>
</dbReference>
<evidence type="ECO:0000313" key="1">
    <source>
        <dbReference type="EMBL" id="GDZ84474.1"/>
    </source>
</evidence>
<organism evidence="1 2">
    <name type="scientific">Leuconostoc citreum</name>
    <dbReference type="NCBI Taxonomy" id="33964"/>
    <lineage>
        <taxon>Bacteria</taxon>
        <taxon>Bacillati</taxon>
        <taxon>Bacillota</taxon>
        <taxon>Bacilli</taxon>
        <taxon>Lactobacillales</taxon>
        <taxon>Lactobacillaceae</taxon>
        <taxon>Leuconostoc</taxon>
    </lineage>
</organism>